<gene>
    <name evidence="1" type="ORF">Tci_425127</name>
</gene>
<evidence type="ECO:0000313" key="1">
    <source>
        <dbReference type="EMBL" id="GEY53153.1"/>
    </source>
</evidence>
<dbReference type="AlphaFoldDB" id="A0A699HNH3"/>
<accession>A0A699HNH3</accession>
<sequence length="77" mass="8315">MVPIVVGGGVGGDKRWAAGLRNEFTSGYSGSEHGSGGWNNNHGDYESDFEDSYKQCRSQRKFTAKLGYFGRALGCCS</sequence>
<proteinExistence type="predicted"/>
<protein>
    <submittedName>
        <fullName evidence="1">Uncharacterized protein</fullName>
    </submittedName>
</protein>
<organism evidence="1">
    <name type="scientific">Tanacetum cinerariifolium</name>
    <name type="common">Dalmatian daisy</name>
    <name type="synonym">Chrysanthemum cinerariifolium</name>
    <dbReference type="NCBI Taxonomy" id="118510"/>
    <lineage>
        <taxon>Eukaryota</taxon>
        <taxon>Viridiplantae</taxon>
        <taxon>Streptophyta</taxon>
        <taxon>Embryophyta</taxon>
        <taxon>Tracheophyta</taxon>
        <taxon>Spermatophyta</taxon>
        <taxon>Magnoliopsida</taxon>
        <taxon>eudicotyledons</taxon>
        <taxon>Gunneridae</taxon>
        <taxon>Pentapetalae</taxon>
        <taxon>asterids</taxon>
        <taxon>campanulids</taxon>
        <taxon>Asterales</taxon>
        <taxon>Asteraceae</taxon>
        <taxon>Asteroideae</taxon>
        <taxon>Anthemideae</taxon>
        <taxon>Anthemidinae</taxon>
        <taxon>Tanacetum</taxon>
    </lineage>
</organism>
<reference evidence="1" key="1">
    <citation type="journal article" date="2019" name="Sci. Rep.">
        <title>Draft genome of Tanacetum cinerariifolium, the natural source of mosquito coil.</title>
        <authorList>
            <person name="Yamashiro T."/>
            <person name="Shiraishi A."/>
            <person name="Satake H."/>
            <person name="Nakayama K."/>
        </authorList>
    </citation>
    <scope>NUCLEOTIDE SEQUENCE</scope>
</reference>
<comment type="caution">
    <text evidence="1">The sequence shown here is derived from an EMBL/GenBank/DDBJ whole genome shotgun (WGS) entry which is preliminary data.</text>
</comment>
<name>A0A699HNH3_TANCI</name>
<dbReference type="EMBL" id="BKCJ010186456">
    <property type="protein sequence ID" value="GEY53153.1"/>
    <property type="molecule type" value="Genomic_DNA"/>
</dbReference>